<evidence type="ECO:0000256" key="11">
    <source>
        <dbReference type="ARBA" id="ARBA00022777"/>
    </source>
</evidence>
<keyword evidence="6" id="KW-0723">Serine/threonine-protein kinase</keyword>
<dbReference type="SMART" id="SM00220">
    <property type="entry name" value="S_TKc"/>
    <property type="match status" value="1"/>
</dbReference>
<dbReference type="GO" id="GO:0005737">
    <property type="term" value="C:cytoplasm"/>
    <property type="evidence" value="ECO:0007669"/>
    <property type="project" value="UniProtKB-SubCell"/>
</dbReference>
<feature type="compositionally biased region" description="Polar residues" evidence="17">
    <location>
        <begin position="602"/>
        <end position="627"/>
    </location>
</feature>
<evidence type="ECO:0000256" key="12">
    <source>
        <dbReference type="ARBA" id="ARBA00022840"/>
    </source>
</evidence>
<evidence type="ECO:0000256" key="10">
    <source>
        <dbReference type="ARBA" id="ARBA00022741"/>
    </source>
</evidence>
<evidence type="ECO:0000256" key="3">
    <source>
        <dbReference type="ARBA" id="ARBA00008874"/>
    </source>
</evidence>
<keyword evidence="10 16" id="KW-0547">Nucleotide-binding</keyword>
<comment type="similarity">
    <text evidence="3">Belongs to the protein kinase superfamily. STE Ser/Thr protein kinase family. STE20 subfamily.</text>
</comment>
<dbReference type="GO" id="GO:0046872">
    <property type="term" value="F:metal ion binding"/>
    <property type="evidence" value="ECO:0007669"/>
    <property type="project" value="UniProtKB-KW"/>
</dbReference>
<dbReference type="InterPro" id="IPR050629">
    <property type="entry name" value="STE20/SPS1-PAK"/>
</dbReference>
<evidence type="ECO:0000256" key="6">
    <source>
        <dbReference type="ARBA" id="ARBA00022527"/>
    </source>
</evidence>
<feature type="region of interest" description="Disordered" evidence="17">
    <location>
        <begin position="358"/>
        <end position="492"/>
    </location>
</feature>
<dbReference type="CDD" id="cd06609">
    <property type="entry name" value="STKc_MST3_like"/>
    <property type="match status" value="1"/>
</dbReference>
<evidence type="ECO:0000313" key="19">
    <source>
        <dbReference type="EMBL" id="KAK4544269.1"/>
    </source>
</evidence>
<dbReference type="AlphaFoldDB" id="A0AAV9JGF1"/>
<evidence type="ECO:0000313" key="20">
    <source>
        <dbReference type="Proteomes" id="UP001324427"/>
    </source>
</evidence>
<feature type="binding site" evidence="16">
    <location>
        <position position="34"/>
    </location>
    <ligand>
        <name>ATP</name>
        <dbReference type="ChEBI" id="CHEBI:30616"/>
    </ligand>
</feature>
<name>A0AAV9JGF1_9PEZI</name>
<keyword evidence="13" id="KW-0460">Magnesium</keyword>
<feature type="region of interest" description="Disordered" evidence="17">
    <location>
        <begin position="579"/>
        <end position="659"/>
    </location>
</feature>
<dbReference type="Gene3D" id="1.10.510.10">
    <property type="entry name" value="Transferase(Phosphotransferase) domain 1"/>
    <property type="match status" value="1"/>
</dbReference>
<gene>
    <name evidence="19" type="ORF">LTR36_004479</name>
</gene>
<reference evidence="19 20" key="1">
    <citation type="submission" date="2021-11" db="EMBL/GenBank/DDBJ databases">
        <title>Black yeast isolated from Biological Soil Crust.</title>
        <authorList>
            <person name="Kurbessoian T."/>
        </authorList>
    </citation>
    <scope>NUCLEOTIDE SEQUENCE [LARGE SCALE GENOMIC DNA]</scope>
    <source>
        <strain evidence="19 20">CCFEE 5522</strain>
    </source>
</reference>
<evidence type="ECO:0000256" key="2">
    <source>
        <dbReference type="ARBA" id="ARBA00004496"/>
    </source>
</evidence>
<feature type="domain" description="Protein kinase" evidence="18">
    <location>
        <begin position="5"/>
        <end position="256"/>
    </location>
</feature>
<dbReference type="PROSITE" id="PS00107">
    <property type="entry name" value="PROTEIN_KINASE_ATP"/>
    <property type="match status" value="1"/>
</dbReference>
<keyword evidence="7" id="KW-0597">Phosphoprotein</keyword>
<comment type="caution">
    <text evidence="19">The sequence shown here is derived from an EMBL/GenBank/DDBJ whole genome shotgun (WGS) entry which is preliminary data.</text>
</comment>
<comment type="catalytic activity">
    <reaction evidence="15">
        <text>L-seryl-[protein] + ATP = O-phospho-L-seryl-[protein] + ADP + H(+)</text>
        <dbReference type="Rhea" id="RHEA:17989"/>
        <dbReference type="Rhea" id="RHEA-COMP:9863"/>
        <dbReference type="Rhea" id="RHEA-COMP:11604"/>
        <dbReference type="ChEBI" id="CHEBI:15378"/>
        <dbReference type="ChEBI" id="CHEBI:29999"/>
        <dbReference type="ChEBI" id="CHEBI:30616"/>
        <dbReference type="ChEBI" id="CHEBI:83421"/>
        <dbReference type="ChEBI" id="CHEBI:456216"/>
        <dbReference type="EC" id="2.7.11.1"/>
    </reaction>
</comment>
<dbReference type="FunFam" id="1.10.510.10:FF:000411">
    <property type="entry name" value="Probable Ste20-like kinase Don3"/>
    <property type="match status" value="1"/>
</dbReference>
<keyword evidence="8" id="KW-0808">Transferase</keyword>
<evidence type="ECO:0000256" key="7">
    <source>
        <dbReference type="ARBA" id="ARBA00022553"/>
    </source>
</evidence>
<comment type="subcellular location">
    <subcellularLocation>
        <location evidence="2">Cytoplasm</location>
    </subcellularLocation>
</comment>
<evidence type="ECO:0000256" key="4">
    <source>
        <dbReference type="ARBA" id="ARBA00012513"/>
    </source>
</evidence>
<feature type="compositionally biased region" description="Polar residues" evidence="17">
    <location>
        <begin position="413"/>
        <end position="429"/>
    </location>
</feature>
<dbReference type="InterPro" id="IPR000719">
    <property type="entry name" value="Prot_kinase_dom"/>
</dbReference>
<dbReference type="Pfam" id="PF00069">
    <property type="entry name" value="Pkinase"/>
    <property type="match status" value="1"/>
</dbReference>
<evidence type="ECO:0000256" key="5">
    <source>
        <dbReference type="ARBA" id="ARBA00022490"/>
    </source>
</evidence>
<accession>A0AAV9JGF1</accession>
<evidence type="ECO:0000256" key="17">
    <source>
        <dbReference type="SAM" id="MobiDB-lite"/>
    </source>
</evidence>
<evidence type="ECO:0000256" key="1">
    <source>
        <dbReference type="ARBA" id="ARBA00001946"/>
    </source>
</evidence>
<keyword evidence="5" id="KW-0963">Cytoplasm</keyword>
<evidence type="ECO:0000256" key="16">
    <source>
        <dbReference type="PROSITE-ProRule" id="PRU10141"/>
    </source>
</evidence>
<evidence type="ECO:0000256" key="15">
    <source>
        <dbReference type="ARBA" id="ARBA00048679"/>
    </source>
</evidence>
<evidence type="ECO:0000259" key="18">
    <source>
        <dbReference type="PROSITE" id="PS50011"/>
    </source>
</evidence>
<dbReference type="PROSITE" id="PS50011">
    <property type="entry name" value="PROTEIN_KINASE_DOM"/>
    <property type="match status" value="1"/>
</dbReference>
<dbReference type="GO" id="GO:0005524">
    <property type="term" value="F:ATP binding"/>
    <property type="evidence" value="ECO:0007669"/>
    <property type="project" value="UniProtKB-UniRule"/>
</dbReference>
<dbReference type="PANTHER" id="PTHR48012">
    <property type="entry name" value="STERILE20-LIKE KINASE, ISOFORM B-RELATED"/>
    <property type="match status" value="1"/>
</dbReference>
<evidence type="ECO:0000256" key="14">
    <source>
        <dbReference type="ARBA" id="ARBA00047899"/>
    </source>
</evidence>
<protein>
    <recommendedName>
        <fullName evidence="4">non-specific serine/threonine protein kinase</fullName>
        <ecNumber evidence="4">2.7.11.1</ecNumber>
    </recommendedName>
</protein>
<dbReference type="EC" id="2.7.11.1" evidence="4"/>
<proteinExistence type="inferred from homology"/>
<dbReference type="GO" id="GO:0004674">
    <property type="term" value="F:protein serine/threonine kinase activity"/>
    <property type="evidence" value="ECO:0007669"/>
    <property type="project" value="UniProtKB-KW"/>
</dbReference>
<keyword evidence="11" id="KW-0418">Kinase</keyword>
<dbReference type="InterPro" id="IPR017441">
    <property type="entry name" value="Protein_kinase_ATP_BS"/>
</dbReference>
<feature type="compositionally biased region" description="Polar residues" evidence="17">
    <location>
        <begin position="363"/>
        <end position="390"/>
    </location>
</feature>
<evidence type="ECO:0000256" key="9">
    <source>
        <dbReference type="ARBA" id="ARBA00022723"/>
    </source>
</evidence>
<keyword evidence="20" id="KW-1185">Reference proteome</keyword>
<comment type="cofactor">
    <cofactor evidence="1">
        <name>Mg(2+)</name>
        <dbReference type="ChEBI" id="CHEBI:18420"/>
    </cofactor>
</comment>
<dbReference type="EMBL" id="JAVFHQ010000026">
    <property type="protein sequence ID" value="KAK4544269.1"/>
    <property type="molecule type" value="Genomic_DNA"/>
</dbReference>
<comment type="catalytic activity">
    <reaction evidence="14">
        <text>L-threonyl-[protein] + ATP = O-phospho-L-threonyl-[protein] + ADP + H(+)</text>
        <dbReference type="Rhea" id="RHEA:46608"/>
        <dbReference type="Rhea" id="RHEA-COMP:11060"/>
        <dbReference type="Rhea" id="RHEA-COMP:11605"/>
        <dbReference type="ChEBI" id="CHEBI:15378"/>
        <dbReference type="ChEBI" id="CHEBI:30013"/>
        <dbReference type="ChEBI" id="CHEBI:30616"/>
        <dbReference type="ChEBI" id="CHEBI:61977"/>
        <dbReference type="ChEBI" id="CHEBI:456216"/>
        <dbReference type="EC" id="2.7.11.1"/>
    </reaction>
</comment>
<dbReference type="Proteomes" id="UP001324427">
    <property type="component" value="Unassembled WGS sequence"/>
</dbReference>
<organism evidence="19 20">
    <name type="scientific">Oleoguttula mirabilis</name>
    <dbReference type="NCBI Taxonomy" id="1507867"/>
    <lineage>
        <taxon>Eukaryota</taxon>
        <taxon>Fungi</taxon>
        <taxon>Dikarya</taxon>
        <taxon>Ascomycota</taxon>
        <taxon>Pezizomycotina</taxon>
        <taxon>Dothideomycetes</taxon>
        <taxon>Dothideomycetidae</taxon>
        <taxon>Mycosphaerellales</taxon>
        <taxon>Teratosphaeriaceae</taxon>
        <taxon>Oleoguttula</taxon>
    </lineage>
</organism>
<evidence type="ECO:0000256" key="8">
    <source>
        <dbReference type="ARBA" id="ARBA00022679"/>
    </source>
</evidence>
<keyword evidence="9" id="KW-0479">Metal-binding</keyword>
<dbReference type="InterPro" id="IPR011009">
    <property type="entry name" value="Kinase-like_dom_sf"/>
</dbReference>
<sequence>MAEEYQMLEELGSGSFGVVYRALDKATGENVAIKHIDLEGSDDDIREIQQEISLLATCSSEYVTRYKTSFVRGTKLWIVMEYLGGGSCLDLLKPGPMAEGYVAIIMRELLQGLDYLHSTGKIHRDIKAANILLSETGQVKIADFGVAAQLTNIKSQRMTFVGTPFWMAPEVIQEAGYDYHADIWSLGITAMEMALGEPPRSDVHPMKVLFLIPKEKPPRLEGSKWTREFKDFVALCLNKDPDKRPSARALLKHPFIRRAGKTEVLQELVQKARRFEQSGGVRERDVRYYEETLREMNGVGEADEWVFDTIKPAAAARMPISAKHTVKRRKLERIPSGDGHEDVENATAALQGMRLDAAPLGDISNSRSSTPTRDLSTIRTPKPRLTSNRKVSAITARKVSVSSPTARRVSRKVSGNTPTARRVSVQQPKQPLGLDMSFGNGTSTVRQFKRVSSGNKSSSPPPSGVSPQDSVFDSDSENKPPPAPVQRPQPAVPATKEAILGRRCFAKCVDPALQESYAATGDRSKRDALGKVAEAWAALDELDPEGELILLKAIMDRVQSDPKLASALLPQRVANAQLASLRMSPPKKKSMLSSETTELSSRDVTPQSSPSKPRRTSQIPTSPSKANGSPGKLVLNPQNPHLKKMRSSQQLHADREKTALDEKMPGKVEPGMEHVGMLADVLYGRWTDGLRARWPLA</sequence>
<keyword evidence="12 16" id="KW-0067">ATP-binding</keyword>
<feature type="compositionally biased region" description="Pro residues" evidence="17">
    <location>
        <begin position="479"/>
        <end position="491"/>
    </location>
</feature>
<dbReference type="SUPFAM" id="SSF56112">
    <property type="entry name" value="Protein kinase-like (PK-like)"/>
    <property type="match status" value="1"/>
</dbReference>
<dbReference type="PANTHER" id="PTHR48012:SF27">
    <property type="entry name" value="SERINE_THREONINE-PROTEIN KINASE SID1"/>
    <property type="match status" value="1"/>
</dbReference>
<evidence type="ECO:0000256" key="13">
    <source>
        <dbReference type="ARBA" id="ARBA00022842"/>
    </source>
</evidence>